<keyword evidence="4 9" id="KW-0812">Transmembrane</keyword>
<protein>
    <submittedName>
        <fullName evidence="11">Wax synthase domain</fullName>
    </submittedName>
</protein>
<evidence type="ECO:0000256" key="1">
    <source>
        <dbReference type="ARBA" id="ARBA00004141"/>
    </source>
</evidence>
<evidence type="ECO:0000256" key="4">
    <source>
        <dbReference type="ARBA" id="ARBA00022692"/>
    </source>
</evidence>
<keyword evidence="8" id="KW-0012">Acyltransferase</keyword>
<reference evidence="11 12" key="1">
    <citation type="submission" date="2020-12" db="EMBL/GenBank/DDBJ databases">
        <title>Concerted genomic and epigenomic changes stabilize Arabidopsis allopolyploids.</title>
        <authorList>
            <person name="Chen Z."/>
        </authorList>
    </citation>
    <scope>NUCLEOTIDE SEQUENCE [LARGE SCALE GENOMIC DNA]</scope>
    <source>
        <strain evidence="11">As9502</strain>
        <tissue evidence="11">Leaf</tissue>
    </source>
</reference>
<keyword evidence="6" id="KW-0443">Lipid metabolism</keyword>
<keyword evidence="12" id="KW-1185">Reference proteome</keyword>
<dbReference type="OrthoDB" id="1077582at2759"/>
<dbReference type="GO" id="GO:0006629">
    <property type="term" value="P:lipid metabolic process"/>
    <property type="evidence" value="ECO:0007669"/>
    <property type="project" value="UniProtKB-KW"/>
</dbReference>
<feature type="domain" description="Wax synthase" evidence="10">
    <location>
        <begin position="179"/>
        <end position="265"/>
    </location>
</feature>
<accession>A0A8T1XTI4</accession>
<comment type="subcellular location">
    <subcellularLocation>
        <location evidence="1">Membrane</location>
        <topology evidence="1">Multi-pass membrane protein</topology>
    </subcellularLocation>
</comment>
<feature type="transmembrane region" description="Helical" evidence="9">
    <location>
        <begin position="291"/>
        <end position="311"/>
    </location>
</feature>
<dbReference type="InterPro" id="IPR017088">
    <property type="entry name" value="Wax_synthase_Magnoliopsida"/>
</dbReference>
<proteinExistence type="inferred from homology"/>
<keyword evidence="3" id="KW-0808">Transferase</keyword>
<comment type="similarity">
    <text evidence="2">Belongs to the wax synthase family.</text>
</comment>
<dbReference type="PANTHER" id="PTHR31595:SF70">
    <property type="entry name" value="LONG-CHAIN-ALCOHOL O-FATTY-ACYLTRANSFERASE 3-RELATED"/>
    <property type="match status" value="1"/>
</dbReference>
<gene>
    <name evidence="11" type="ORF">ISN44_As13g018540</name>
</gene>
<evidence type="ECO:0000256" key="2">
    <source>
        <dbReference type="ARBA" id="ARBA00007282"/>
    </source>
</evidence>
<feature type="transmembrane region" description="Helical" evidence="9">
    <location>
        <begin position="35"/>
        <end position="56"/>
    </location>
</feature>
<evidence type="ECO:0000256" key="7">
    <source>
        <dbReference type="ARBA" id="ARBA00023136"/>
    </source>
</evidence>
<dbReference type="Pfam" id="PF13813">
    <property type="entry name" value="MBOAT_2"/>
    <property type="match status" value="1"/>
</dbReference>
<keyword evidence="5 9" id="KW-1133">Transmembrane helix</keyword>
<dbReference type="PIRSF" id="PIRSF037006">
    <property type="entry name" value="Wax_synthase"/>
    <property type="match status" value="1"/>
</dbReference>
<feature type="transmembrane region" description="Helical" evidence="9">
    <location>
        <begin position="228"/>
        <end position="251"/>
    </location>
</feature>
<feature type="transmembrane region" description="Helical" evidence="9">
    <location>
        <begin position="12"/>
        <end position="29"/>
    </location>
</feature>
<evidence type="ECO:0000256" key="8">
    <source>
        <dbReference type="ARBA" id="ARBA00023315"/>
    </source>
</evidence>
<organism evidence="11 12">
    <name type="scientific">Arabidopsis suecica</name>
    <name type="common">Swedish thale-cress</name>
    <name type="synonym">Cardaminopsis suecica</name>
    <dbReference type="NCBI Taxonomy" id="45249"/>
    <lineage>
        <taxon>Eukaryota</taxon>
        <taxon>Viridiplantae</taxon>
        <taxon>Streptophyta</taxon>
        <taxon>Embryophyta</taxon>
        <taxon>Tracheophyta</taxon>
        <taxon>Spermatophyta</taxon>
        <taxon>Magnoliopsida</taxon>
        <taxon>eudicotyledons</taxon>
        <taxon>Gunneridae</taxon>
        <taxon>Pentapetalae</taxon>
        <taxon>rosids</taxon>
        <taxon>malvids</taxon>
        <taxon>Brassicales</taxon>
        <taxon>Brassicaceae</taxon>
        <taxon>Camelineae</taxon>
        <taxon>Arabidopsis</taxon>
    </lineage>
</organism>
<evidence type="ECO:0000313" key="12">
    <source>
        <dbReference type="Proteomes" id="UP000694251"/>
    </source>
</evidence>
<evidence type="ECO:0000259" key="10">
    <source>
        <dbReference type="Pfam" id="PF13813"/>
    </source>
</evidence>
<name>A0A8T1XTI4_ARASU</name>
<dbReference type="InterPro" id="IPR032805">
    <property type="entry name" value="Wax_synthase_dom"/>
</dbReference>
<evidence type="ECO:0000256" key="6">
    <source>
        <dbReference type="ARBA" id="ARBA00023098"/>
    </source>
</evidence>
<dbReference type="PANTHER" id="PTHR31595">
    <property type="entry name" value="LONG-CHAIN-ALCOHOL O-FATTY-ACYLTRANSFERASE 3-RELATED"/>
    <property type="match status" value="1"/>
</dbReference>
<dbReference type="GO" id="GO:0008374">
    <property type="term" value="F:O-acyltransferase activity"/>
    <property type="evidence" value="ECO:0007669"/>
    <property type="project" value="InterPro"/>
</dbReference>
<dbReference type="EMBL" id="JAEFBJ010000013">
    <property type="protein sequence ID" value="KAG7538029.1"/>
    <property type="molecule type" value="Genomic_DNA"/>
</dbReference>
<evidence type="ECO:0000256" key="3">
    <source>
        <dbReference type="ARBA" id="ARBA00022679"/>
    </source>
</evidence>
<feature type="transmembrane region" description="Helical" evidence="9">
    <location>
        <begin position="63"/>
        <end position="82"/>
    </location>
</feature>
<evidence type="ECO:0000313" key="11">
    <source>
        <dbReference type="EMBL" id="KAG7538029.1"/>
    </source>
</evidence>
<dbReference type="InterPro" id="IPR044851">
    <property type="entry name" value="Wax_synthase"/>
</dbReference>
<dbReference type="AlphaFoldDB" id="A0A8T1XTI4"/>
<dbReference type="GO" id="GO:0016020">
    <property type="term" value="C:membrane"/>
    <property type="evidence" value="ECO:0007669"/>
    <property type="project" value="UniProtKB-SubCell"/>
</dbReference>
<evidence type="ECO:0000256" key="9">
    <source>
        <dbReference type="SAM" id="Phobius"/>
    </source>
</evidence>
<sequence length="349" mass="40106">MREMEEELKMFIKAWACAIISVSYCYYVSQKIKAGVFRLICFLPVCALFIVLPLFFSSAHFSFITSTFFTSIANLKLILFAFDKSNLFPAPPNLIQFLCFICLPIHPQRNPKSQDPFPKWVFAVKVLVFGVVLHVYNHIEYLQPILILGLYPLHTYLSLEIPLTLLKDLLTITLGFDFEPIFNEPYLATSLQDFWGRRWNLPVSAILRSSVFIPVRRVCSYLMNTKRAIIVGVLASFLVSGLLHELVFFYVTRQAPTWEVTWYFVLHGVCTVVEVIVKRETSVGRWVVRPAVSRLLTVGFVVLSAGCLFFPQFKRSGAMERFAGESLLFTDFKHDLFIFLGVAKYQNNM</sequence>
<keyword evidence="7 9" id="KW-0472">Membrane</keyword>
<dbReference type="Proteomes" id="UP000694251">
    <property type="component" value="Chromosome 13"/>
</dbReference>
<evidence type="ECO:0000256" key="5">
    <source>
        <dbReference type="ARBA" id="ARBA00022989"/>
    </source>
</evidence>
<comment type="caution">
    <text evidence="11">The sequence shown here is derived from an EMBL/GenBank/DDBJ whole genome shotgun (WGS) entry which is preliminary data.</text>
</comment>